<keyword evidence="4" id="KW-1185">Reference proteome</keyword>
<evidence type="ECO:0000259" key="2">
    <source>
        <dbReference type="PROSITE" id="PS51269"/>
    </source>
</evidence>
<evidence type="ECO:0000313" key="4">
    <source>
        <dbReference type="Proteomes" id="UP000001357"/>
    </source>
</evidence>
<evidence type="ECO:0000256" key="1">
    <source>
        <dbReference type="SAM" id="MobiDB-lite"/>
    </source>
</evidence>
<dbReference type="PANTHER" id="PTHR15663">
    <property type="entry name" value="COMM DOMAIN-CONTAINING PROTEIN 9"/>
    <property type="match status" value="1"/>
</dbReference>
<evidence type="ECO:0000313" key="3">
    <source>
        <dbReference type="EMBL" id="EDQ89229.1"/>
    </source>
</evidence>
<dbReference type="Proteomes" id="UP000001357">
    <property type="component" value="Unassembled WGS sequence"/>
</dbReference>
<feature type="domain" description="COMM" evidence="2">
    <location>
        <begin position="140"/>
        <end position="214"/>
    </location>
</feature>
<gene>
    <name evidence="3" type="ORF">MONBRDRAFT_25451</name>
</gene>
<dbReference type="Pfam" id="PF20923">
    <property type="entry name" value="COMMD9_HN"/>
    <property type="match status" value="1"/>
</dbReference>
<dbReference type="InterPro" id="IPR048676">
    <property type="entry name" value="COMMD9_N"/>
</dbReference>
<protein>
    <recommendedName>
        <fullName evidence="2">COMM domain-containing protein</fullName>
    </recommendedName>
</protein>
<dbReference type="OMA" id="NTWLATI"/>
<proteinExistence type="predicted"/>
<name>A9UZG7_MONBE</name>
<dbReference type="AlphaFoldDB" id="A9UZG7"/>
<dbReference type="PANTHER" id="PTHR15663:SF4">
    <property type="entry name" value="COMM DOMAIN-CONTAINING PROTEIN 9"/>
    <property type="match status" value="1"/>
</dbReference>
<feature type="region of interest" description="Disordered" evidence="1">
    <location>
        <begin position="16"/>
        <end position="36"/>
    </location>
</feature>
<dbReference type="KEGG" id="mbr:MONBRDRAFT_25451"/>
<sequence length="218" mass="23994">MESLAYLMKVPRRHGANSLKSNDRRLHSPSGGQAPSPEFVVQSLQAAYSSRYAADDMAAVTERAAEALEITPDQAKQLFRSMRDLISTVIYRNCADDAAVRSIMPDTVPGKLQGLLAKLILQNLGPWREQAAFQQLSLPRLKEFNWAIDVKTSSDQLARMALPTAVVHLKVEDLPQTTKEMPALRDVAFEMNKDTLETMLDGLGKIQEQLAAIAGSSS</sequence>
<organism evidence="3 4">
    <name type="scientific">Monosiga brevicollis</name>
    <name type="common">Choanoflagellate</name>
    <dbReference type="NCBI Taxonomy" id="81824"/>
    <lineage>
        <taxon>Eukaryota</taxon>
        <taxon>Choanoflagellata</taxon>
        <taxon>Craspedida</taxon>
        <taxon>Salpingoecidae</taxon>
        <taxon>Monosiga</taxon>
    </lineage>
</organism>
<dbReference type="EMBL" id="CH991551">
    <property type="protein sequence ID" value="EDQ89229.1"/>
    <property type="molecule type" value="Genomic_DNA"/>
</dbReference>
<dbReference type="Pfam" id="PF07258">
    <property type="entry name" value="COMM_domain"/>
    <property type="match status" value="1"/>
</dbReference>
<dbReference type="InterPro" id="IPR017920">
    <property type="entry name" value="COMM"/>
</dbReference>
<reference evidence="3 4" key="1">
    <citation type="journal article" date="2008" name="Nature">
        <title>The genome of the choanoflagellate Monosiga brevicollis and the origin of metazoans.</title>
        <authorList>
            <consortium name="JGI Sequencing"/>
            <person name="King N."/>
            <person name="Westbrook M.J."/>
            <person name="Young S.L."/>
            <person name="Kuo A."/>
            <person name="Abedin M."/>
            <person name="Chapman J."/>
            <person name="Fairclough S."/>
            <person name="Hellsten U."/>
            <person name="Isogai Y."/>
            <person name="Letunic I."/>
            <person name="Marr M."/>
            <person name="Pincus D."/>
            <person name="Putnam N."/>
            <person name="Rokas A."/>
            <person name="Wright K.J."/>
            <person name="Zuzow R."/>
            <person name="Dirks W."/>
            <person name="Good M."/>
            <person name="Goodstein D."/>
            <person name="Lemons D."/>
            <person name="Li W."/>
            <person name="Lyons J.B."/>
            <person name="Morris A."/>
            <person name="Nichols S."/>
            <person name="Richter D.J."/>
            <person name="Salamov A."/>
            <person name="Bork P."/>
            <person name="Lim W.A."/>
            <person name="Manning G."/>
            <person name="Miller W.T."/>
            <person name="McGinnis W."/>
            <person name="Shapiro H."/>
            <person name="Tjian R."/>
            <person name="Grigoriev I.V."/>
            <person name="Rokhsar D."/>
        </authorList>
    </citation>
    <scope>NUCLEOTIDE SEQUENCE [LARGE SCALE GENOMIC DNA]</scope>
    <source>
        <strain evidence="4">MX1 / ATCC 50154</strain>
    </source>
</reference>
<dbReference type="FunCoup" id="A9UZG7">
    <property type="interactions" value="761"/>
</dbReference>
<dbReference type="STRING" id="81824.A9UZG7"/>
<dbReference type="GeneID" id="5891057"/>
<accession>A9UZG7</accession>
<dbReference type="PROSITE" id="PS51269">
    <property type="entry name" value="COMM"/>
    <property type="match status" value="1"/>
</dbReference>
<dbReference type="InParanoid" id="A9UZG7"/>
<dbReference type="InterPro" id="IPR037360">
    <property type="entry name" value="COMMD9"/>
</dbReference>
<dbReference type="RefSeq" id="XP_001745805.1">
    <property type="nucleotide sequence ID" value="XM_001745753.1"/>
</dbReference>
<dbReference type="eggNOG" id="ENOG502RHPY">
    <property type="taxonomic scope" value="Eukaryota"/>
</dbReference>